<proteinExistence type="inferred from homology"/>
<evidence type="ECO:0000256" key="4">
    <source>
        <dbReference type="ARBA" id="ARBA00022490"/>
    </source>
</evidence>
<dbReference type="Gene3D" id="3.30.230.70">
    <property type="entry name" value="GHMP Kinase, N-terminal domain"/>
    <property type="match status" value="1"/>
</dbReference>
<dbReference type="GO" id="GO:0071035">
    <property type="term" value="P:nuclear polyadenylation-dependent rRNA catabolic process"/>
    <property type="evidence" value="ECO:0007669"/>
    <property type="project" value="TreeGrafter"/>
</dbReference>
<dbReference type="GO" id="GO:0034475">
    <property type="term" value="P:U4 snRNA 3'-end processing"/>
    <property type="evidence" value="ECO:0007669"/>
    <property type="project" value="TreeGrafter"/>
</dbReference>
<dbReference type="PANTHER" id="PTHR11097">
    <property type="entry name" value="EXOSOME COMPLEX EXONUCLEASE RIBOSOMAL RNA PROCESSING PROTEIN"/>
    <property type="match status" value="1"/>
</dbReference>
<feature type="domain" description="Exoribonuclease phosphorolytic" evidence="5">
    <location>
        <begin position="7"/>
        <end position="76"/>
    </location>
</feature>
<dbReference type="GO" id="GO:0000177">
    <property type="term" value="C:cytoplasmic exosome (RNase complex)"/>
    <property type="evidence" value="ECO:0007669"/>
    <property type="project" value="TreeGrafter"/>
</dbReference>
<keyword evidence="4" id="KW-0963">Cytoplasm</keyword>
<accession>A0A8S2EZ98</accession>
<dbReference type="GO" id="GO:0000176">
    <property type="term" value="C:nuclear exosome (RNase complex)"/>
    <property type="evidence" value="ECO:0007669"/>
    <property type="project" value="TreeGrafter"/>
</dbReference>
<dbReference type="EMBL" id="CAJOBA010044415">
    <property type="protein sequence ID" value="CAF4163542.1"/>
    <property type="molecule type" value="Genomic_DNA"/>
</dbReference>
<evidence type="ECO:0000256" key="1">
    <source>
        <dbReference type="ARBA" id="ARBA00004123"/>
    </source>
</evidence>
<dbReference type="GO" id="GO:0000467">
    <property type="term" value="P:exonucleolytic trimming to generate mature 3'-end of 5.8S rRNA from tricistronic rRNA transcript (SSU-rRNA, 5.8S rRNA, LSU-rRNA)"/>
    <property type="evidence" value="ECO:0007669"/>
    <property type="project" value="TreeGrafter"/>
</dbReference>
<dbReference type="SUPFAM" id="SSF54211">
    <property type="entry name" value="Ribosomal protein S5 domain 2-like"/>
    <property type="match status" value="1"/>
</dbReference>
<dbReference type="GO" id="GO:0034473">
    <property type="term" value="P:U1 snRNA 3'-end processing"/>
    <property type="evidence" value="ECO:0007669"/>
    <property type="project" value="TreeGrafter"/>
</dbReference>
<name>A0A8S2EZ98_9BILA</name>
<dbReference type="InterPro" id="IPR015847">
    <property type="entry name" value="ExoRNase_PH_dom2"/>
</dbReference>
<evidence type="ECO:0000259" key="6">
    <source>
        <dbReference type="Pfam" id="PF03725"/>
    </source>
</evidence>
<dbReference type="InterPro" id="IPR001247">
    <property type="entry name" value="ExoRNase_PH_dom1"/>
</dbReference>
<dbReference type="GO" id="GO:0071028">
    <property type="term" value="P:nuclear mRNA surveillance"/>
    <property type="evidence" value="ECO:0007669"/>
    <property type="project" value="TreeGrafter"/>
</dbReference>
<protein>
    <recommendedName>
        <fullName evidence="10">Exosome complex component RRP45</fullName>
    </recommendedName>
</protein>
<dbReference type="SUPFAM" id="SSF55666">
    <property type="entry name" value="Ribonuclease PH domain 2-like"/>
    <property type="match status" value="1"/>
</dbReference>
<comment type="similarity">
    <text evidence="3">Belongs to the RNase PH family.</text>
</comment>
<evidence type="ECO:0000313" key="8">
    <source>
        <dbReference type="EMBL" id="CAF4163542.1"/>
    </source>
</evidence>
<dbReference type="InterPro" id="IPR050590">
    <property type="entry name" value="Exosome_comp_Rrp42_subfam"/>
</dbReference>
<dbReference type="Pfam" id="PF03725">
    <property type="entry name" value="RNase_PH_C"/>
    <property type="match status" value="1"/>
</dbReference>
<evidence type="ECO:0000259" key="5">
    <source>
        <dbReference type="Pfam" id="PF01138"/>
    </source>
</evidence>
<reference evidence="7" key="1">
    <citation type="submission" date="2021-02" db="EMBL/GenBank/DDBJ databases">
        <authorList>
            <person name="Nowell W R."/>
        </authorList>
    </citation>
    <scope>NUCLEOTIDE SEQUENCE</scope>
</reference>
<dbReference type="Proteomes" id="UP000677228">
    <property type="component" value="Unassembled WGS sequence"/>
</dbReference>
<sequence length="403" mass="45193">MNLEQWKHQEFAQEINSILEQNIRHAGCIDLESLCINAGELVWSIKVDIVVLNNCGNILDCASIAALCALYHYRVPEVSVHGSSVRVYGHNERKPRPLRVLHFPLNVMFAFFCDGRFTVIDPSDEEEKVMDGFVAVAMNTHNEICGIKLSGKLGLRKDQIEVCKQIAYSKTAELTDIIRHAVNDYYKKGEAVVNHHLCTDREDENRDSNDEKNEIMTKTNVDEAAISLLLMPAMNRLSVSQDDNSDIDRSISFPEPDLNQLQEEFIEPITPIELTTAEENKSIHVLPNDESWPIAVEIRSNSTRKNECDIVDVVSIIADTLNWIVGEIEASYISNKTGNYIIDHDLTGEILRIVPFYILHLNKSVMDSKDKTIILSGCGGGYGHGGHITSQKKLESSLSALIC</sequence>
<dbReference type="GO" id="GO:0016075">
    <property type="term" value="P:rRNA catabolic process"/>
    <property type="evidence" value="ECO:0007669"/>
    <property type="project" value="TreeGrafter"/>
</dbReference>
<dbReference type="GO" id="GO:0035925">
    <property type="term" value="F:mRNA 3'-UTR AU-rich region binding"/>
    <property type="evidence" value="ECO:0007669"/>
    <property type="project" value="TreeGrafter"/>
</dbReference>
<dbReference type="EMBL" id="CAJNOK010022770">
    <property type="protein sequence ID" value="CAF1353034.1"/>
    <property type="molecule type" value="Genomic_DNA"/>
</dbReference>
<evidence type="ECO:0008006" key="10">
    <source>
        <dbReference type="Google" id="ProtNLM"/>
    </source>
</evidence>
<evidence type="ECO:0000256" key="2">
    <source>
        <dbReference type="ARBA" id="ARBA00004496"/>
    </source>
</evidence>
<organism evidence="7 9">
    <name type="scientific">Didymodactylos carnosus</name>
    <dbReference type="NCBI Taxonomy" id="1234261"/>
    <lineage>
        <taxon>Eukaryota</taxon>
        <taxon>Metazoa</taxon>
        <taxon>Spiralia</taxon>
        <taxon>Gnathifera</taxon>
        <taxon>Rotifera</taxon>
        <taxon>Eurotatoria</taxon>
        <taxon>Bdelloidea</taxon>
        <taxon>Philodinida</taxon>
        <taxon>Philodinidae</taxon>
        <taxon>Didymodactylos</taxon>
    </lineage>
</organism>
<gene>
    <name evidence="7" type="ORF">OVA965_LOCUS30886</name>
    <name evidence="8" type="ORF">TMI583_LOCUS31703</name>
</gene>
<evidence type="ECO:0000256" key="3">
    <source>
        <dbReference type="ARBA" id="ARBA00006678"/>
    </source>
</evidence>
<dbReference type="Pfam" id="PF01138">
    <property type="entry name" value="RNase_PH"/>
    <property type="match status" value="1"/>
</dbReference>
<dbReference type="GO" id="GO:0071038">
    <property type="term" value="P:TRAMP-dependent tRNA surveillance pathway"/>
    <property type="evidence" value="ECO:0007669"/>
    <property type="project" value="TreeGrafter"/>
</dbReference>
<comment type="subcellular location">
    <subcellularLocation>
        <location evidence="2">Cytoplasm</location>
    </subcellularLocation>
    <subcellularLocation>
        <location evidence="1">Nucleus</location>
    </subcellularLocation>
</comment>
<dbReference type="PANTHER" id="PTHR11097:SF14">
    <property type="entry name" value="EXOSOME COMPLEX COMPONENT RRP45"/>
    <property type="match status" value="1"/>
</dbReference>
<dbReference type="InterPro" id="IPR020568">
    <property type="entry name" value="Ribosomal_Su5_D2-typ_SF"/>
</dbReference>
<evidence type="ECO:0000313" key="9">
    <source>
        <dbReference type="Proteomes" id="UP000677228"/>
    </source>
</evidence>
<evidence type="ECO:0000313" key="7">
    <source>
        <dbReference type="EMBL" id="CAF1353034.1"/>
    </source>
</evidence>
<dbReference type="InterPro" id="IPR027408">
    <property type="entry name" value="PNPase/RNase_PH_dom_sf"/>
</dbReference>
<dbReference type="GO" id="GO:0034476">
    <property type="term" value="P:U5 snRNA 3'-end processing"/>
    <property type="evidence" value="ECO:0007669"/>
    <property type="project" value="TreeGrafter"/>
</dbReference>
<feature type="domain" description="Exoribonuclease phosphorolytic" evidence="6">
    <location>
        <begin position="109"/>
        <end position="169"/>
    </location>
</feature>
<dbReference type="AlphaFoldDB" id="A0A8S2EZ98"/>
<comment type="caution">
    <text evidence="7">The sequence shown here is derived from an EMBL/GenBank/DDBJ whole genome shotgun (WGS) entry which is preliminary data.</text>
</comment>
<dbReference type="InterPro" id="IPR036345">
    <property type="entry name" value="ExoRNase_PH_dom2_sf"/>
</dbReference>
<dbReference type="Proteomes" id="UP000682733">
    <property type="component" value="Unassembled WGS sequence"/>
</dbReference>